<accession>A0AAD7E1V1</accession>
<sequence>MAPIVPLATPVSTLVECPAKAPAWFSEARAQITRRDLGCHFHAVVAAWTRVEEASRFQQGPTNLPAKGRPQVVGTWIANRRGKRGEPVVEDIAGYAEQWQKWWDSLQLRWRERGEEGEWKVEGGYGEEGKEWGPLYQWGVNGMLSIVASLYFWGCALNEDSEAQAKWEAAVRDVAWMLEGMAVSYGMFKGRW</sequence>
<evidence type="ECO:0000313" key="1">
    <source>
        <dbReference type="EMBL" id="KAJ7703325.1"/>
    </source>
</evidence>
<organism evidence="1 2">
    <name type="scientific">Mycena rosella</name>
    <name type="common">Pink bonnet</name>
    <name type="synonym">Agaricus rosellus</name>
    <dbReference type="NCBI Taxonomy" id="1033263"/>
    <lineage>
        <taxon>Eukaryota</taxon>
        <taxon>Fungi</taxon>
        <taxon>Dikarya</taxon>
        <taxon>Basidiomycota</taxon>
        <taxon>Agaricomycotina</taxon>
        <taxon>Agaricomycetes</taxon>
        <taxon>Agaricomycetidae</taxon>
        <taxon>Agaricales</taxon>
        <taxon>Marasmiineae</taxon>
        <taxon>Mycenaceae</taxon>
        <taxon>Mycena</taxon>
    </lineage>
</organism>
<protein>
    <submittedName>
        <fullName evidence="1">Uncharacterized protein</fullName>
    </submittedName>
</protein>
<dbReference type="Proteomes" id="UP001221757">
    <property type="component" value="Unassembled WGS sequence"/>
</dbReference>
<name>A0AAD7E1V1_MYCRO</name>
<dbReference type="AlphaFoldDB" id="A0AAD7E1V1"/>
<evidence type="ECO:0000313" key="2">
    <source>
        <dbReference type="Proteomes" id="UP001221757"/>
    </source>
</evidence>
<reference evidence="1" key="1">
    <citation type="submission" date="2023-03" db="EMBL/GenBank/DDBJ databases">
        <title>Massive genome expansion in bonnet fungi (Mycena s.s.) driven by repeated elements and novel gene families across ecological guilds.</title>
        <authorList>
            <consortium name="Lawrence Berkeley National Laboratory"/>
            <person name="Harder C.B."/>
            <person name="Miyauchi S."/>
            <person name="Viragh M."/>
            <person name="Kuo A."/>
            <person name="Thoen E."/>
            <person name="Andreopoulos B."/>
            <person name="Lu D."/>
            <person name="Skrede I."/>
            <person name="Drula E."/>
            <person name="Henrissat B."/>
            <person name="Morin E."/>
            <person name="Kohler A."/>
            <person name="Barry K."/>
            <person name="LaButti K."/>
            <person name="Morin E."/>
            <person name="Salamov A."/>
            <person name="Lipzen A."/>
            <person name="Mereny Z."/>
            <person name="Hegedus B."/>
            <person name="Baldrian P."/>
            <person name="Stursova M."/>
            <person name="Weitz H."/>
            <person name="Taylor A."/>
            <person name="Grigoriev I.V."/>
            <person name="Nagy L.G."/>
            <person name="Martin F."/>
            <person name="Kauserud H."/>
        </authorList>
    </citation>
    <scope>NUCLEOTIDE SEQUENCE</scope>
    <source>
        <strain evidence="1">CBHHK067</strain>
    </source>
</reference>
<gene>
    <name evidence="1" type="ORF">B0H17DRAFT_922839</name>
</gene>
<keyword evidence="2" id="KW-1185">Reference proteome</keyword>
<comment type="caution">
    <text evidence="1">The sequence shown here is derived from an EMBL/GenBank/DDBJ whole genome shotgun (WGS) entry which is preliminary data.</text>
</comment>
<proteinExistence type="predicted"/>
<dbReference type="EMBL" id="JARKIE010000013">
    <property type="protein sequence ID" value="KAJ7703325.1"/>
    <property type="molecule type" value="Genomic_DNA"/>
</dbReference>